<evidence type="ECO:0000259" key="16">
    <source>
        <dbReference type="PROSITE" id="PS51393"/>
    </source>
</evidence>
<comment type="caution">
    <text evidence="13">Lacks conserved residue(s) required for the propagation of feature annotation.</text>
</comment>
<evidence type="ECO:0000256" key="11">
    <source>
        <dbReference type="PIRSR" id="PIRSR601885-2"/>
    </source>
</evidence>
<evidence type="ECO:0000256" key="12">
    <source>
        <dbReference type="PIRSR" id="PIRSR601885-3"/>
    </source>
</evidence>
<evidence type="ECO:0000313" key="17">
    <source>
        <dbReference type="Proteomes" id="UP000515150"/>
    </source>
</evidence>
<dbReference type="FunFam" id="1.20.245.10:FF:000001">
    <property type="entry name" value="Arachidonate 5-lipoxygenase a"/>
    <property type="match status" value="1"/>
</dbReference>
<feature type="domain" description="Lipoxygenase" evidence="16">
    <location>
        <begin position="118"/>
        <end position="675"/>
    </location>
</feature>
<dbReference type="GO" id="GO:0005737">
    <property type="term" value="C:cytoplasm"/>
    <property type="evidence" value="ECO:0007669"/>
    <property type="project" value="UniProtKB-SubCell"/>
</dbReference>
<dbReference type="InParanoid" id="A0A6P7MMG5"/>
<keyword evidence="17" id="KW-1185">Reference proteome</keyword>
<dbReference type="PROSITE" id="PS00711">
    <property type="entry name" value="LIPOXYGENASE_1"/>
    <property type="match status" value="1"/>
</dbReference>
<dbReference type="GeneID" id="114856233"/>
<feature type="binding site" evidence="10">
    <location>
        <position position="552"/>
    </location>
    <ligand>
        <name>Fe cation</name>
        <dbReference type="ChEBI" id="CHEBI:24875"/>
        <note>catalytic</note>
    </ligand>
</feature>
<keyword evidence="9" id="KW-0443">Lipid metabolism</keyword>
<keyword evidence="4" id="KW-0963">Cytoplasm</keyword>
<accession>A0A6P7MMG5</accession>
<keyword evidence="8 10" id="KW-0408">Iron</keyword>
<dbReference type="SUPFAM" id="SSF48484">
    <property type="entry name" value="Lipoxigenase"/>
    <property type="match status" value="1"/>
</dbReference>
<dbReference type="Gene3D" id="3.10.450.60">
    <property type="match status" value="1"/>
</dbReference>
<comment type="subcellular location">
    <subcellularLocation>
        <location evidence="1">Cytoplasm</location>
    </subcellularLocation>
</comment>
<keyword evidence="5 10" id="KW-0479">Metal-binding</keyword>
<dbReference type="GO" id="GO:0005506">
    <property type="term" value="F:iron ion binding"/>
    <property type="evidence" value="ECO:0007669"/>
    <property type="project" value="InterPro"/>
</dbReference>
<comment type="cofactor">
    <cofactor evidence="10">
        <name>Fe cation</name>
        <dbReference type="ChEBI" id="CHEBI:24875"/>
    </cofactor>
    <text evidence="10">Binds 1 Fe cation per subunit.</text>
</comment>
<comment type="pathway">
    <text evidence="2">Lipid metabolism.</text>
</comment>
<evidence type="ECO:0000256" key="14">
    <source>
        <dbReference type="RuleBase" id="RU003974"/>
    </source>
</evidence>
<evidence type="ECO:0000256" key="8">
    <source>
        <dbReference type="ARBA" id="ARBA00023004"/>
    </source>
</evidence>
<dbReference type="InterPro" id="IPR000907">
    <property type="entry name" value="LipOase"/>
</dbReference>
<comment type="similarity">
    <text evidence="3 14">Belongs to the lipoxygenase family.</text>
</comment>
<evidence type="ECO:0000256" key="5">
    <source>
        <dbReference type="ARBA" id="ARBA00022723"/>
    </source>
</evidence>
<dbReference type="Gene3D" id="1.20.245.10">
    <property type="entry name" value="Lipoxygenase-1, Domain 5"/>
    <property type="match status" value="1"/>
</dbReference>
<dbReference type="PROSITE" id="PS51393">
    <property type="entry name" value="LIPOXYGENASE_3"/>
    <property type="match status" value="1"/>
</dbReference>
<feature type="binding site" evidence="10">
    <location>
        <position position="377"/>
    </location>
    <ligand>
        <name>Fe cation</name>
        <dbReference type="ChEBI" id="CHEBI:24875"/>
        <note>catalytic</note>
    </ligand>
</feature>
<keyword evidence="7 14" id="KW-0560">Oxidoreductase</keyword>
<dbReference type="InterPro" id="IPR001024">
    <property type="entry name" value="PLAT/LH2_dom"/>
</dbReference>
<dbReference type="InterPro" id="IPR020833">
    <property type="entry name" value="LipOase_Fe_BS"/>
</dbReference>
<keyword evidence="6 14" id="KW-0223">Dioxygenase</keyword>
<evidence type="ECO:0000256" key="4">
    <source>
        <dbReference type="ARBA" id="ARBA00022490"/>
    </source>
</evidence>
<feature type="binding site" evidence="11">
    <location>
        <position position="82"/>
    </location>
    <ligand>
        <name>Ca(2+)</name>
        <dbReference type="ChEBI" id="CHEBI:29108"/>
        <label>1</label>
    </ligand>
</feature>
<dbReference type="PROSITE" id="PS50095">
    <property type="entry name" value="PLAT"/>
    <property type="match status" value="1"/>
</dbReference>
<dbReference type="RefSeq" id="XP_029007867.2">
    <property type="nucleotide sequence ID" value="XM_029152034.3"/>
</dbReference>
<feature type="site" description="Essential for stabilizing binding to COTL1" evidence="12">
    <location>
        <position position="104"/>
    </location>
</feature>
<evidence type="ECO:0000313" key="18">
    <source>
        <dbReference type="RefSeq" id="XP_029007867.2"/>
    </source>
</evidence>
<dbReference type="InterPro" id="IPR036392">
    <property type="entry name" value="PLAT/LH2_dom_sf"/>
</dbReference>
<dbReference type="PRINTS" id="PR00087">
    <property type="entry name" value="LIPOXYGENASE"/>
</dbReference>
<feature type="domain" description="PLAT" evidence="15">
    <location>
        <begin position="2"/>
        <end position="119"/>
    </location>
</feature>
<reference evidence="18" key="1">
    <citation type="submission" date="2025-08" db="UniProtKB">
        <authorList>
            <consortium name="RefSeq"/>
        </authorList>
    </citation>
    <scope>IDENTIFICATION</scope>
</reference>
<gene>
    <name evidence="18" type="primary">LOC114856233</name>
</gene>
<evidence type="ECO:0000256" key="6">
    <source>
        <dbReference type="ARBA" id="ARBA00022964"/>
    </source>
</evidence>
<organism evidence="17 18">
    <name type="scientific">Betta splendens</name>
    <name type="common">Siamese fighting fish</name>
    <dbReference type="NCBI Taxonomy" id="158456"/>
    <lineage>
        <taxon>Eukaryota</taxon>
        <taxon>Metazoa</taxon>
        <taxon>Chordata</taxon>
        <taxon>Craniata</taxon>
        <taxon>Vertebrata</taxon>
        <taxon>Euteleostomi</taxon>
        <taxon>Actinopterygii</taxon>
        <taxon>Neopterygii</taxon>
        <taxon>Teleostei</taxon>
        <taxon>Neoteleostei</taxon>
        <taxon>Acanthomorphata</taxon>
        <taxon>Anabantaria</taxon>
        <taxon>Anabantiformes</taxon>
        <taxon>Anabantoidei</taxon>
        <taxon>Osphronemidae</taxon>
        <taxon>Betta</taxon>
    </lineage>
</organism>
<evidence type="ECO:0000256" key="7">
    <source>
        <dbReference type="ARBA" id="ARBA00023002"/>
    </source>
</evidence>
<keyword evidence="11" id="KW-0106">Calcium</keyword>
<evidence type="ECO:0000256" key="2">
    <source>
        <dbReference type="ARBA" id="ARBA00005189"/>
    </source>
</evidence>
<dbReference type="KEGG" id="bspl:114856233"/>
<protein>
    <submittedName>
        <fullName evidence="18">Polyunsaturated fatty acid lipoxygenase ALOX15B-like</fullName>
    </submittedName>
</protein>
<dbReference type="InterPro" id="IPR013819">
    <property type="entry name" value="LipOase_C"/>
</dbReference>
<dbReference type="AlphaFoldDB" id="A0A6P7MMG5"/>
<dbReference type="Proteomes" id="UP000515150">
    <property type="component" value="Chromosome 5"/>
</dbReference>
<dbReference type="GO" id="GO:0034440">
    <property type="term" value="P:lipid oxidation"/>
    <property type="evidence" value="ECO:0007669"/>
    <property type="project" value="InterPro"/>
</dbReference>
<proteinExistence type="inferred from homology"/>
<feature type="binding site" evidence="10">
    <location>
        <position position="372"/>
    </location>
    <ligand>
        <name>Fe cation</name>
        <dbReference type="ChEBI" id="CHEBI:24875"/>
        <note>catalytic</note>
    </ligand>
</feature>
<dbReference type="OrthoDB" id="407298at2759"/>
<dbReference type="GO" id="GO:0016702">
    <property type="term" value="F:oxidoreductase activity, acting on single donors with incorporation of molecular oxygen, incorporation of two atoms of oxygen"/>
    <property type="evidence" value="ECO:0007669"/>
    <property type="project" value="InterPro"/>
</dbReference>
<dbReference type="Pfam" id="PF00305">
    <property type="entry name" value="Lipoxygenase"/>
    <property type="match status" value="1"/>
</dbReference>
<dbReference type="InterPro" id="IPR001885">
    <property type="entry name" value="LipOase_mml"/>
</dbReference>
<dbReference type="SUPFAM" id="SSF49723">
    <property type="entry name" value="Lipase/lipooxygenase domain (PLAT/LH2 domain)"/>
    <property type="match status" value="1"/>
</dbReference>
<evidence type="ECO:0000256" key="9">
    <source>
        <dbReference type="ARBA" id="ARBA00023098"/>
    </source>
</evidence>
<evidence type="ECO:0000256" key="10">
    <source>
        <dbReference type="PIRSR" id="PIRSR601885-1"/>
    </source>
</evidence>
<evidence type="ECO:0000256" key="1">
    <source>
        <dbReference type="ARBA" id="ARBA00004496"/>
    </source>
</evidence>
<dbReference type="SMART" id="SM00308">
    <property type="entry name" value="LH2"/>
    <property type="match status" value="1"/>
</dbReference>
<dbReference type="Pfam" id="PF01477">
    <property type="entry name" value="PLAT"/>
    <property type="match status" value="1"/>
</dbReference>
<evidence type="ECO:0000259" key="15">
    <source>
        <dbReference type="PROSITE" id="PS50095"/>
    </source>
</evidence>
<evidence type="ECO:0000256" key="13">
    <source>
        <dbReference type="PROSITE-ProRule" id="PRU00152"/>
    </source>
</evidence>
<evidence type="ECO:0000256" key="3">
    <source>
        <dbReference type="ARBA" id="ARBA00009419"/>
    </source>
</evidence>
<sequence>MTNYEVIVHTGDCEEAATFNDVFITLVGKAGESECTMLQTDKQPPFAKGKVSRFVVSCPESLGDLIMIKLIKQRFDMNPEVDWFVDQVEVKSPEETYMFPIYCWITVSEEHCFSEGTARIGEDLQVDFLGFPWHTYNPQQELIERKKKYRWRVYKEKLPHCVDAVSFWHVPHDGWISMSEIKRISNFFYEAVTETIELKLSGLGDCKKMWSSYDDISRKLNCKSTDITNYIKKHWRDDDLFAHQFLNGVNPMVIQRCTALPDNFPVTDDMVYLHNRKLADEMKNGNIFLCDYKSLDGLMPNCINGKQQFLMAPLVLLHKTPNDKLMPVAIQLKQTPGNDNPIFVPTDSAYDWLLAKLFVRSADFNEHELNFHLLRTHLLAEVFTVSLERNIPSRHPLFKLLKPHTRYTLLINILAREKLISADGVFTKFTASGGEAMTTILQRSLSSMTYRSLCIRDNIADRGLECLPNFYYRDDGFRLWDIIHRFVEGILNHYYENDNKVSDDPELQNWIREIFEHGFLSQESTGIPEKFCTVDEMVKFVTMVIFTCTAQHSAVNSGQYDYGAWMPNTPTSLQRLPPTEKGHADEDTLLQTMPDMNVTAQGTHVMQLLSKQLSDFVPLGQYKENYFSEDVPKNLIKGFQEQLKTLSDDIKNRNATLKIPYTFLDPGVIENSVAL</sequence>
<dbReference type="PRINTS" id="PR00467">
    <property type="entry name" value="MAMLPOXGNASE"/>
</dbReference>
<name>A0A6P7MMG5_BETSP</name>
<dbReference type="Gene3D" id="2.60.60.20">
    <property type="entry name" value="PLAT/LH2 domain"/>
    <property type="match status" value="1"/>
</dbReference>
<dbReference type="PANTHER" id="PTHR11771">
    <property type="entry name" value="LIPOXYGENASE"/>
    <property type="match status" value="1"/>
</dbReference>
<dbReference type="InterPro" id="IPR036226">
    <property type="entry name" value="LipOase_C_sf"/>
</dbReference>